<evidence type="ECO:0000259" key="3">
    <source>
        <dbReference type="PROSITE" id="PS51186"/>
    </source>
</evidence>
<keyword evidence="2" id="KW-0012">Acyltransferase</keyword>
<dbReference type="Proteomes" id="UP000780875">
    <property type="component" value="Unassembled WGS sequence"/>
</dbReference>
<dbReference type="PANTHER" id="PTHR43877">
    <property type="entry name" value="AMINOALKYLPHOSPHONATE N-ACETYLTRANSFERASE-RELATED-RELATED"/>
    <property type="match status" value="1"/>
</dbReference>
<evidence type="ECO:0000256" key="1">
    <source>
        <dbReference type="ARBA" id="ARBA00022679"/>
    </source>
</evidence>
<accession>A0ABS7UJR0</accession>
<dbReference type="Pfam" id="PF00583">
    <property type="entry name" value="Acetyltransf_1"/>
    <property type="match status" value="1"/>
</dbReference>
<dbReference type="InterPro" id="IPR050832">
    <property type="entry name" value="Bact_Acetyltransf"/>
</dbReference>
<dbReference type="InterPro" id="IPR016181">
    <property type="entry name" value="Acyl_CoA_acyltransferase"/>
</dbReference>
<gene>
    <name evidence="4" type="ORF">K8U61_24075</name>
</gene>
<proteinExistence type="predicted"/>
<keyword evidence="1" id="KW-0808">Transferase</keyword>
<dbReference type="EMBL" id="JAIQZJ010000027">
    <property type="protein sequence ID" value="MBZ5741259.1"/>
    <property type="molecule type" value="Genomic_DNA"/>
</dbReference>
<reference evidence="4 5" key="1">
    <citation type="submission" date="2021-09" db="EMBL/GenBank/DDBJ databases">
        <title>Whole genome sequence of Nocardioides sp. GBK3QG-3.</title>
        <authorList>
            <person name="Tuo L."/>
        </authorList>
    </citation>
    <scope>NUCLEOTIDE SEQUENCE [LARGE SCALE GENOMIC DNA]</scope>
    <source>
        <strain evidence="4 5">GBK3QG-3</strain>
    </source>
</reference>
<keyword evidence="5" id="KW-1185">Reference proteome</keyword>
<comment type="caution">
    <text evidence="4">The sequence shown here is derived from an EMBL/GenBank/DDBJ whole genome shotgun (WGS) entry which is preliminary data.</text>
</comment>
<evidence type="ECO:0000313" key="4">
    <source>
        <dbReference type="EMBL" id="MBZ5741259.1"/>
    </source>
</evidence>
<feature type="domain" description="N-acetyltransferase" evidence="3">
    <location>
        <begin position="10"/>
        <end position="154"/>
    </location>
</feature>
<evidence type="ECO:0000313" key="5">
    <source>
        <dbReference type="Proteomes" id="UP000780875"/>
    </source>
</evidence>
<dbReference type="InterPro" id="IPR000182">
    <property type="entry name" value="GNAT_dom"/>
</dbReference>
<organism evidence="4 5">
    <name type="scientific">Nocardioides mangrovi</name>
    <dbReference type="NCBI Taxonomy" id="2874580"/>
    <lineage>
        <taxon>Bacteria</taxon>
        <taxon>Bacillati</taxon>
        <taxon>Actinomycetota</taxon>
        <taxon>Actinomycetes</taxon>
        <taxon>Propionibacteriales</taxon>
        <taxon>Nocardioidaceae</taxon>
        <taxon>Nocardioides</taxon>
    </lineage>
</organism>
<dbReference type="SUPFAM" id="SSF55729">
    <property type="entry name" value="Acyl-CoA N-acyltransferases (Nat)"/>
    <property type="match status" value="1"/>
</dbReference>
<protein>
    <submittedName>
        <fullName evidence="4">GNAT family N-acetyltransferase</fullName>
    </submittedName>
</protein>
<evidence type="ECO:0000256" key="2">
    <source>
        <dbReference type="ARBA" id="ARBA00023315"/>
    </source>
</evidence>
<dbReference type="RefSeq" id="WP_224125557.1">
    <property type="nucleotide sequence ID" value="NZ_JAIQZJ010000027.1"/>
</dbReference>
<dbReference type="PANTHER" id="PTHR43877:SF5">
    <property type="entry name" value="BLL8307 PROTEIN"/>
    <property type="match status" value="1"/>
</dbReference>
<dbReference type="Gene3D" id="3.40.630.30">
    <property type="match status" value="1"/>
</dbReference>
<dbReference type="PROSITE" id="PS51186">
    <property type="entry name" value="GNAT"/>
    <property type="match status" value="1"/>
</dbReference>
<name>A0ABS7UJR0_9ACTN</name>
<sequence length="160" mass="17227">MEGVIGVEDPRTDDVRRLLEAHLALMNASSPPEDVHALDVEALTHPSITFLTYRVDGELIGVGAIKDHGDGQGELKSMHTAAAARGRGVAGLLVQHLLDLAVDRGMTRVSLETGTQDVFAPARALYGRHGFVECGPFADYDLSPSSAFFTRELEVESWTA</sequence>